<evidence type="ECO:0000313" key="7">
    <source>
        <dbReference type="EMBL" id="RAW10900.1"/>
    </source>
</evidence>
<protein>
    <submittedName>
        <fullName evidence="7">ABC transporter ATP-binding protein</fullName>
    </submittedName>
</protein>
<name>A0A329QF04_9BACL</name>
<keyword evidence="5" id="KW-1278">Translocase</keyword>
<evidence type="ECO:0000256" key="5">
    <source>
        <dbReference type="ARBA" id="ARBA00022967"/>
    </source>
</evidence>
<dbReference type="Proteomes" id="UP000250642">
    <property type="component" value="Unassembled WGS sequence"/>
</dbReference>
<evidence type="ECO:0000259" key="6">
    <source>
        <dbReference type="PROSITE" id="PS50893"/>
    </source>
</evidence>
<dbReference type="PANTHER" id="PTHR46743">
    <property type="entry name" value="TEICHOIC ACIDS EXPORT ATP-BINDING PROTEIN TAGH"/>
    <property type="match status" value="1"/>
</dbReference>
<sequence length="254" mass="28315">MSLIELNNVNLQYQIMQESSLKDILIPKKYKNKLLEKKKTIHALKNINLSLSDGDRLAIIGHNGAGKSSFLKVIAGIFPPKSGEMRIEGKVASLFELSTGFEMEATGWENIKLRGLMLGQSPKELSMKMQEIADFSELGEHLNLPVKYYSSGMFIRLAFSVSTSVEPDILLLDEVIAAGDAKFLKKAQSRLNELVDRVKILVYVTHSMSSALEFCNKCIWLEYGEIKMIGTPEEVTTAYINYTTGLAVDKEGTI</sequence>
<dbReference type="PROSITE" id="PS50893">
    <property type="entry name" value="ABC_TRANSPORTER_2"/>
    <property type="match status" value="1"/>
</dbReference>
<dbReference type="InterPro" id="IPR050683">
    <property type="entry name" value="Bact_Polysacc_Export_ATP-bd"/>
</dbReference>
<dbReference type="InterPro" id="IPR015860">
    <property type="entry name" value="ABC_transpr_TagH-like"/>
</dbReference>
<evidence type="ECO:0000313" key="8">
    <source>
        <dbReference type="Proteomes" id="UP000250642"/>
    </source>
</evidence>
<proteinExistence type="inferred from homology"/>
<dbReference type="SUPFAM" id="SSF52540">
    <property type="entry name" value="P-loop containing nucleoside triphosphate hydrolases"/>
    <property type="match status" value="1"/>
</dbReference>
<dbReference type="GO" id="GO:0016020">
    <property type="term" value="C:membrane"/>
    <property type="evidence" value="ECO:0007669"/>
    <property type="project" value="InterPro"/>
</dbReference>
<gene>
    <name evidence="7" type="ORF">DC345_26510</name>
</gene>
<dbReference type="EMBL" id="QEVW01000022">
    <property type="protein sequence ID" value="RAW10900.1"/>
    <property type="molecule type" value="Genomic_DNA"/>
</dbReference>
<comment type="caution">
    <text evidence="7">The sequence shown here is derived from an EMBL/GenBank/DDBJ whole genome shotgun (WGS) entry which is preliminary data.</text>
</comment>
<dbReference type="RefSeq" id="WP_113055760.1">
    <property type="nucleotide sequence ID" value="NZ_QEVW01000022.1"/>
</dbReference>
<evidence type="ECO:0000256" key="2">
    <source>
        <dbReference type="ARBA" id="ARBA00022448"/>
    </source>
</evidence>
<dbReference type="GO" id="GO:0140359">
    <property type="term" value="F:ABC-type transporter activity"/>
    <property type="evidence" value="ECO:0007669"/>
    <property type="project" value="InterPro"/>
</dbReference>
<dbReference type="CDD" id="cd03220">
    <property type="entry name" value="ABC_KpsT_Wzt"/>
    <property type="match status" value="1"/>
</dbReference>
<dbReference type="GO" id="GO:0005524">
    <property type="term" value="F:ATP binding"/>
    <property type="evidence" value="ECO:0007669"/>
    <property type="project" value="UniProtKB-KW"/>
</dbReference>
<keyword evidence="4 7" id="KW-0067">ATP-binding</keyword>
<evidence type="ECO:0000256" key="3">
    <source>
        <dbReference type="ARBA" id="ARBA00022741"/>
    </source>
</evidence>
<dbReference type="PANTHER" id="PTHR46743:SF2">
    <property type="entry name" value="TEICHOIC ACIDS EXPORT ATP-BINDING PROTEIN TAGH"/>
    <property type="match status" value="1"/>
</dbReference>
<dbReference type="Pfam" id="PF00005">
    <property type="entry name" value="ABC_tran"/>
    <property type="match status" value="1"/>
</dbReference>
<keyword evidence="2" id="KW-0813">Transport</keyword>
<dbReference type="InterPro" id="IPR027417">
    <property type="entry name" value="P-loop_NTPase"/>
</dbReference>
<keyword evidence="3" id="KW-0547">Nucleotide-binding</keyword>
<evidence type="ECO:0000256" key="1">
    <source>
        <dbReference type="ARBA" id="ARBA00005417"/>
    </source>
</evidence>
<reference evidence="7 8" key="1">
    <citation type="submission" date="2018-04" db="EMBL/GenBank/DDBJ databases">
        <title>Paenibacillus taichungensis Genome sequencing and assembly.</title>
        <authorList>
            <person name="Xu J."/>
            <person name="Rensing C."/>
            <person name="Mazhar H.S."/>
        </authorList>
    </citation>
    <scope>NUCLEOTIDE SEQUENCE [LARGE SCALE GENOMIC DNA]</scope>
    <source>
        <strain evidence="7 8">NC1</strain>
    </source>
</reference>
<organism evidence="7 8">
    <name type="scientific">Paenibacillus taichungensis</name>
    <dbReference type="NCBI Taxonomy" id="484184"/>
    <lineage>
        <taxon>Bacteria</taxon>
        <taxon>Bacillati</taxon>
        <taxon>Bacillota</taxon>
        <taxon>Bacilli</taxon>
        <taxon>Bacillales</taxon>
        <taxon>Paenibacillaceae</taxon>
        <taxon>Paenibacillus</taxon>
    </lineage>
</organism>
<evidence type="ECO:0000256" key="4">
    <source>
        <dbReference type="ARBA" id="ARBA00022840"/>
    </source>
</evidence>
<dbReference type="AlphaFoldDB" id="A0A329QF04"/>
<dbReference type="InterPro" id="IPR003439">
    <property type="entry name" value="ABC_transporter-like_ATP-bd"/>
</dbReference>
<dbReference type="GO" id="GO:0016887">
    <property type="term" value="F:ATP hydrolysis activity"/>
    <property type="evidence" value="ECO:0007669"/>
    <property type="project" value="InterPro"/>
</dbReference>
<dbReference type="InterPro" id="IPR003593">
    <property type="entry name" value="AAA+_ATPase"/>
</dbReference>
<dbReference type="Gene3D" id="3.40.50.300">
    <property type="entry name" value="P-loop containing nucleotide triphosphate hydrolases"/>
    <property type="match status" value="1"/>
</dbReference>
<comment type="similarity">
    <text evidence="1">Belongs to the ABC transporter superfamily.</text>
</comment>
<feature type="domain" description="ABC transporter" evidence="6">
    <location>
        <begin position="21"/>
        <end position="248"/>
    </location>
</feature>
<accession>A0A329QF04</accession>
<dbReference type="SMART" id="SM00382">
    <property type="entry name" value="AAA"/>
    <property type="match status" value="1"/>
</dbReference>